<feature type="compositionally biased region" description="Basic residues" evidence="1">
    <location>
        <begin position="329"/>
        <end position="343"/>
    </location>
</feature>
<reference evidence="2 3" key="1">
    <citation type="submission" date="2017-06" db="EMBL/GenBank/DDBJ databases">
        <title>A platform for efficient transgenesis in Macrostomum lignano, a flatworm model organism for stem cell research.</title>
        <authorList>
            <person name="Berezikov E."/>
        </authorList>
    </citation>
    <scope>NUCLEOTIDE SEQUENCE [LARGE SCALE GENOMIC DNA]</scope>
    <source>
        <strain evidence="2">DV1</strain>
        <tissue evidence="2">Whole organism</tissue>
    </source>
</reference>
<organism evidence="2 3">
    <name type="scientific">Macrostomum lignano</name>
    <dbReference type="NCBI Taxonomy" id="282301"/>
    <lineage>
        <taxon>Eukaryota</taxon>
        <taxon>Metazoa</taxon>
        <taxon>Spiralia</taxon>
        <taxon>Lophotrochozoa</taxon>
        <taxon>Platyhelminthes</taxon>
        <taxon>Rhabditophora</taxon>
        <taxon>Macrostomorpha</taxon>
        <taxon>Macrostomida</taxon>
        <taxon>Macrostomidae</taxon>
        <taxon>Macrostomum</taxon>
    </lineage>
</organism>
<proteinExistence type="predicted"/>
<feature type="region of interest" description="Disordered" evidence="1">
    <location>
        <begin position="312"/>
        <end position="347"/>
    </location>
</feature>
<keyword evidence="3" id="KW-1185">Reference proteome</keyword>
<comment type="caution">
    <text evidence="2">The sequence shown here is derived from an EMBL/GenBank/DDBJ whole genome shotgun (WGS) entry which is preliminary data.</text>
</comment>
<evidence type="ECO:0000313" key="3">
    <source>
        <dbReference type="Proteomes" id="UP000215902"/>
    </source>
</evidence>
<dbReference type="InterPro" id="IPR013083">
    <property type="entry name" value="Znf_RING/FYVE/PHD"/>
</dbReference>
<sequence>YDCWNICPCGRPVCGPGGGPFKRQNCRTSKQILRQSRTKGLLQFCYLPPDVPDGAESGWRPVRLGDSRYLFGRHFDVDTSVRYSLSKQNRWELMEGFFIKYAESEEMLEGLQIFMIEENFSIQGNRLLAPGVSQCDSSLGWMPAVQSLLSRYRRSLKRLRADKIRPVASGTSRSQRRRAVRVTARQRQVQRQVAELTRATVDGVREEILDLDASCEVRLPVRFQPERSRLLNLYELLGVAPSAVESLSAGQQLPEPVSLPLSALASAPKLVLHSLMPPHELIIDDRWHRPLTRTFARARAAASPAAASVDADAADSAASCANRSSLGRQKQKRHRRKRMRRVARREAEDELADWLEDNWQRRLDLSTAQDAGGLRLSRRASSTLAEAAGISELLAKFASDELGFAEFSPSEGEPPTQRSSRADGSFEQPQLKEDNEEDREDDFRPVLTVQRELLNRLLEAGAGGGGRRSDSWPTKIWLRPWPSSMATSWRWPGPTLLMEELPAAGGKLPSASRAVRFGSTRVRLHLLGCGSPADRRHVLTRLLACQDPFGSLPALLARLSTPGQDQPIVDDESIDSTVSESDLSSGVRISALTCPPLYSWLYSSAPVPASDVISIESAGGRTSRTPRRLPPLLAGQRRDVEEFRRSQTSAACGSCGVRSPRPWLSDPADWVTALTACRHWHCAACWTRHVTRCVSEARSGAVACPSPGCGHPADPATVLWFAPPGLYYRCLRHAAWQPLLP</sequence>
<dbReference type="AlphaFoldDB" id="A0A267FGY3"/>
<dbReference type="Proteomes" id="UP000215902">
    <property type="component" value="Unassembled WGS sequence"/>
</dbReference>
<gene>
    <name evidence="2" type="ORF">BOX15_Mlig000539g1</name>
</gene>
<feature type="non-terminal residue" evidence="2">
    <location>
        <position position="1"/>
    </location>
</feature>
<accession>A0A267FGY3</accession>
<dbReference type="Gene3D" id="3.30.40.10">
    <property type="entry name" value="Zinc/RING finger domain, C3HC4 (zinc finger)"/>
    <property type="match status" value="1"/>
</dbReference>
<dbReference type="EMBL" id="NIVC01001043">
    <property type="protein sequence ID" value="PAA73050.1"/>
    <property type="molecule type" value="Genomic_DNA"/>
</dbReference>
<protein>
    <submittedName>
        <fullName evidence="2">Uncharacterized protein</fullName>
    </submittedName>
</protein>
<evidence type="ECO:0000313" key="2">
    <source>
        <dbReference type="EMBL" id="PAA73050.1"/>
    </source>
</evidence>
<dbReference type="SUPFAM" id="SSF57850">
    <property type="entry name" value="RING/U-box"/>
    <property type="match status" value="1"/>
</dbReference>
<feature type="compositionally biased region" description="Low complexity" evidence="1">
    <location>
        <begin position="312"/>
        <end position="325"/>
    </location>
</feature>
<evidence type="ECO:0000256" key="1">
    <source>
        <dbReference type="SAM" id="MobiDB-lite"/>
    </source>
</evidence>
<feature type="region of interest" description="Disordered" evidence="1">
    <location>
        <begin position="405"/>
        <end position="444"/>
    </location>
</feature>
<name>A0A267FGY3_9PLAT</name>